<proteinExistence type="predicted"/>
<evidence type="ECO:0000313" key="3">
    <source>
        <dbReference type="Proteomes" id="UP000281955"/>
    </source>
</evidence>
<dbReference type="InterPro" id="IPR000835">
    <property type="entry name" value="HTH_MarR-typ"/>
</dbReference>
<dbReference type="PROSITE" id="PS50995">
    <property type="entry name" value="HTH_MARR_2"/>
    <property type="match status" value="1"/>
</dbReference>
<organism evidence="2 3">
    <name type="scientific">Motilibacter peucedani</name>
    <dbReference type="NCBI Taxonomy" id="598650"/>
    <lineage>
        <taxon>Bacteria</taxon>
        <taxon>Bacillati</taxon>
        <taxon>Actinomycetota</taxon>
        <taxon>Actinomycetes</taxon>
        <taxon>Motilibacterales</taxon>
        <taxon>Motilibacteraceae</taxon>
        <taxon>Motilibacter</taxon>
    </lineage>
</organism>
<dbReference type="EMBL" id="RBWV01000013">
    <property type="protein sequence ID" value="RKS72480.1"/>
    <property type="molecule type" value="Genomic_DNA"/>
</dbReference>
<keyword evidence="2" id="KW-0238">DNA-binding</keyword>
<dbReference type="Proteomes" id="UP000281955">
    <property type="component" value="Unassembled WGS sequence"/>
</dbReference>
<dbReference type="SMART" id="SM00347">
    <property type="entry name" value="HTH_MARR"/>
    <property type="match status" value="1"/>
</dbReference>
<reference evidence="2 3" key="1">
    <citation type="submission" date="2018-10" db="EMBL/GenBank/DDBJ databases">
        <title>Genomic Encyclopedia of Archaeal and Bacterial Type Strains, Phase II (KMG-II): from individual species to whole genera.</title>
        <authorList>
            <person name="Goeker M."/>
        </authorList>
    </citation>
    <scope>NUCLEOTIDE SEQUENCE [LARGE SCALE GENOMIC DNA]</scope>
    <source>
        <strain evidence="2 3">RP-AC37</strain>
    </source>
</reference>
<dbReference type="RefSeq" id="WP_121194026.1">
    <property type="nucleotide sequence ID" value="NZ_RBWV01000013.1"/>
</dbReference>
<accession>A0A420XMD7</accession>
<keyword evidence="3" id="KW-1185">Reference proteome</keyword>
<dbReference type="SUPFAM" id="SSF46785">
    <property type="entry name" value="Winged helix' DNA-binding domain"/>
    <property type="match status" value="1"/>
</dbReference>
<evidence type="ECO:0000313" key="2">
    <source>
        <dbReference type="EMBL" id="RKS72480.1"/>
    </source>
</evidence>
<dbReference type="GO" id="GO:0006950">
    <property type="term" value="P:response to stress"/>
    <property type="evidence" value="ECO:0007669"/>
    <property type="project" value="TreeGrafter"/>
</dbReference>
<dbReference type="PANTHER" id="PTHR33164:SF43">
    <property type="entry name" value="HTH-TYPE TRANSCRIPTIONAL REPRESSOR YETL"/>
    <property type="match status" value="1"/>
</dbReference>
<dbReference type="PANTHER" id="PTHR33164">
    <property type="entry name" value="TRANSCRIPTIONAL REGULATOR, MARR FAMILY"/>
    <property type="match status" value="1"/>
</dbReference>
<dbReference type="InterPro" id="IPR036388">
    <property type="entry name" value="WH-like_DNA-bd_sf"/>
</dbReference>
<sequence length="176" mass="18367">MDELQACAAASPCSPLERDLGYTLGAVFRAYVKAAGSVLADLPGGPRGFHVLTAAVSGEAASQTVVGQRLGVDRTVLTYLLDDLERAGLVTRRPDPADRRSRQVVATDDGRRVHAEAERALAGIDTSVLRGLSPAEAATFRSLLERVAATLPGDEPATVESACEAADAVAREVARA</sequence>
<dbReference type="AlphaFoldDB" id="A0A420XMD7"/>
<dbReference type="InterPro" id="IPR036390">
    <property type="entry name" value="WH_DNA-bd_sf"/>
</dbReference>
<evidence type="ECO:0000259" key="1">
    <source>
        <dbReference type="PROSITE" id="PS50995"/>
    </source>
</evidence>
<dbReference type="GO" id="GO:0003700">
    <property type="term" value="F:DNA-binding transcription factor activity"/>
    <property type="evidence" value="ECO:0007669"/>
    <property type="project" value="InterPro"/>
</dbReference>
<name>A0A420XMD7_9ACTN</name>
<dbReference type="InterPro" id="IPR039422">
    <property type="entry name" value="MarR/SlyA-like"/>
</dbReference>
<protein>
    <submittedName>
        <fullName evidence="2">DNA-binding MarR family transcriptional regulator</fullName>
    </submittedName>
</protein>
<gene>
    <name evidence="2" type="ORF">CLV35_2724</name>
</gene>
<dbReference type="PRINTS" id="PR00598">
    <property type="entry name" value="HTHMARR"/>
</dbReference>
<dbReference type="InParanoid" id="A0A420XMD7"/>
<feature type="domain" description="HTH marR-type" evidence="1">
    <location>
        <begin position="17"/>
        <end position="149"/>
    </location>
</feature>
<dbReference type="OrthoDB" id="8635520at2"/>
<dbReference type="Gene3D" id="1.10.10.10">
    <property type="entry name" value="Winged helix-like DNA-binding domain superfamily/Winged helix DNA-binding domain"/>
    <property type="match status" value="1"/>
</dbReference>
<comment type="caution">
    <text evidence="2">The sequence shown here is derived from an EMBL/GenBank/DDBJ whole genome shotgun (WGS) entry which is preliminary data.</text>
</comment>
<dbReference type="GO" id="GO:0003677">
    <property type="term" value="F:DNA binding"/>
    <property type="evidence" value="ECO:0007669"/>
    <property type="project" value="UniProtKB-KW"/>
</dbReference>
<dbReference type="Pfam" id="PF12802">
    <property type="entry name" value="MarR_2"/>
    <property type="match status" value="1"/>
</dbReference>